<evidence type="ECO:0000313" key="3">
    <source>
        <dbReference type="Proteomes" id="UP001165590"/>
    </source>
</evidence>
<evidence type="ECO:0000259" key="1">
    <source>
        <dbReference type="Pfam" id="PF16466"/>
    </source>
</evidence>
<gene>
    <name evidence="2" type="ORF">K3769_04165</name>
</gene>
<comment type="caution">
    <text evidence="2">The sequence shown here is derived from an EMBL/GenBank/DDBJ whole genome shotgun (WGS) entry which is preliminary data.</text>
</comment>
<keyword evidence="3" id="KW-1185">Reference proteome</keyword>
<reference evidence="2" key="1">
    <citation type="journal article" date="2022" name="bioRxiv">
        <title>Discovery and biosynthetic assessment of Streptomyces ortus sp nov. isolated from a deep-sea sponge.</title>
        <authorList>
            <person name="Williams S.E."/>
        </authorList>
    </citation>
    <scope>NUCLEOTIDE SEQUENCE</scope>
    <source>
        <strain evidence="2">A15ISP2-DRY2</strain>
    </source>
</reference>
<proteinExistence type="predicted"/>
<name>A0ABT3UWN9_9ACTN</name>
<dbReference type="Pfam" id="PF16466">
    <property type="entry name" value="DUF5047"/>
    <property type="match status" value="1"/>
</dbReference>
<dbReference type="InterPro" id="IPR032490">
    <property type="entry name" value="DUF5047"/>
</dbReference>
<organism evidence="2 3">
    <name type="scientific">Streptomyces ortus</name>
    <dbReference type="NCBI Taxonomy" id="2867268"/>
    <lineage>
        <taxon>Bacteria</taxon>
        <taxon>Bacillati</taxon>
        <taxon>Actinomycetota</taxon>
        <taxon>Actinomycetes</taxon>
        <taxon>Kitasatosporales</taxon>
        <taxon>Streptomycetaceae</taxon>
        <taxon>Streptomyces</taxon>
    </lineage>
</organism>
<protein>
    <submittedName>
        <fullName evidence="2">DUF5047 domain-containing protein</fullName>
    </submittedName>
</protein>
<feature type="domain" description="DUF5047" evidence="1">
    <location>
        <begin position="39"/>
        <end position="166"/>
    </location>
</feature>
<dbReference type="EMBL" id="JAIFZO010000002">
    <property type="protein sequence ID" value="MCX4231985.1"/>
    <property type="molecule type" value="Genomic_DNA"/>
</dbReference>
<dbReference type="RefSeq" id="WP_267025088.1">
    <property type="nucleotide sequence ID" value="NZ_JAIFZO010000002.1"/>
</dbReference>
<accession>A0ABT3UWN9</accession>
<evidence type="ECO:0000313" key="2">
    <source>
        <dbReference type="EMBL" id="MCX4231985.1"/>
    </source>
</evidence>
<dbReference type="Proteomes" id="UP001165590">
    <property type="component" value="Unassembled WGS sequence"/>
</dbReference>
<sequence>MYPVSGRFLKRLAESQNPITRVQLFLNDGRVVGLEHIGGSVPVDRAQAIRRTCTVTIADPALIPRTPLDQLATYGARLRIERGVDYGDGSTELVPLGVFRLDSVDGDLSEGPVTLQGKDLSAIVADDKLTEPYTATGTVVGAITALIQRSMPTADVISLIVDAPIGSRTFDVEADPWAGCQEIAAAAGAEVYANADGVFVIATLPELLSADPVWAVEATEGGVYLAAKRAMSLDGVHNGVLARGENTTDSVAPVSYLATDNDPGSPTYWGGPFGRRPAFYSSSTLISLAACTQAANLQLLKEKAPNASGDITALPNPALEPGDVFRVTHEDGTRELHQAAAFTVPLDIGGDFPISTVSAKEDA</sequence>